<feature type="transmembrane region" description="Helical" evidence="7">
    <location>
        <begin position="6"/>
        <end position="25"/>
    </location>
</feature>
<dbReference type="GO" id="GO:0016705">
    <property type="term" value="F:oxidoreductase activity, acting on paired donors, with incorporation or reduction of molecular oxygen"/>
    <property type="evidence" value="ECO:0007669"/>
    <property type="project" value="InterPro"/>
</dbReference>
<sequence length="478" mass="53023">MSTYNPIIHIALAGLLFSLAVDIVVRIRAPRDIPIVRGVLPFRSVLNGLAFFARRTSWLLECRKRYGDFYMFSIGSQNIVIVSTKPMLKVLYGDGGKSLGSKELHFRILAALGSRCNRDLLDVPVHDCFIPSIGHALSKSVIARDMAIPIHQGLLSRIQRLTPLDQTFPLSEIIGKTLYGPLTTAVFGPSFPLETYDDYLSLDAAIPTLMGPVPFTAWRGIQARNRLLKVLASYIQETDLVSDVISNAIESGQSGSLPLHEQAVCLLGVLWALHANLQRTIFWVVAFILVDQSAFERLCTEVRQTIAEKYGGTVEGLVRSEGNILLSDFPLVDSAIKESMRMSGLSSSMRTVDFDTKFPVGTSSFVLRRGDLILGDTRAVHYDDDIYPNASTFKVDRFLGVDSKTLGIHTWGGGVNICRGRFLAKYAMKLWLIMLLETYDLASEISRVPKMDPRSWNSIADPASDIMVSLHRRKAKGL</sequence>
<dbReference type="SUPFAM" id="SSF48264">
    <property type="entry name" value="Cytochrome P450"/>
    <property type="match status" value="1"/>
</dbReference>
<dbReference type="PRINTS" id="PR00465">
    <property type="entry name" value="EP450IV"/>
</dbReference>
<evidence type="ECO:0000256" key="2">
    <source>
        <dbReference type="ARBA" id="ARBA00010617"/>
    </source>
</evidence>
<keyword evidence="7" id="KW-0812">Transmembrane</keyword>
<dbReference type="STRING" id="47428.A0A284RGV6"/>
<keyword evidence="3 6" id="KW-0349">Heme</keyword>
<evidence type="ECO:0000256" key="7">
    <source>
        <dbReference type="SAM" id="Phobius"/>
    </source>
</evidence>
<keyword evidence="4 6" id="KW-0479">Metal-binding</keyword>
<evidence type="ECO:0008006" key="10">
    <source>
        <dbReference type="Google" id="ProtNLM"/>
    </source>
</evidence>
<evidence type="ECO:0000313" key="9">
    <source>
        <dbReference type="Proteomes" id="UP000219338"/>
    </source>
</evidence>
<feature type="binding site" description="axial binding residue" evidence="6">
    <location>
        <position position="418"/>
    </location>
    <ligand>
        <name>heme</name>
        <dbReference type="ChEBI" id="CHEBI:30413"/>
    </ligand>
    <ligandPart>
        <name>Fe</name>
        <dbReference type="ChEBI" id="CHEBI:18248"/>
    </ligandPart>
</feature>
<evidence type="ECO:0000256" key="1">
    <source>
        <dbReference type="ARBA" id="ARBA00001971"/>
    </source>
</evidence>
<dbReference type="InterPro" id="IPR001128">
    <property type="entry name" value="Cyt_P450"/>
</dbReference>
<dbReference type="AlphaFoldDB" id="A0A284RGV6"/>
<keyword evidence="7" id="KW-0472">Membrane</keyword>
<keyword evidence="7" id="KW-1133">Transmembrane helix</keyword>
<comment type="similarity">
    <text evidence="2">Belongs to the cytochrome P450 family.</text>
</comment>
<dbReference type="InterPro" id="IPR036396">
    <property type="entry name" value="Cyt_P450_sf"/>
</dbReference>
<dbReference type="OrthoDB" id="3366823at2759"/>
<dbReference type="OMA" id="CHIMIAD"/>
<dbReference type="PANTHER" id="PTHR24304:SF2">
    <property type="entry name" value="24-HYDROXYCHOLESTEROL 7-ALPHA-HYDROXYLASE"/>
    <property type="match status" value="1"/>
</dbReference>
<dbReference type="GO" id="GO:0005506">
    <property type="term" value="F:iron ion binding"/>
    <property type="evidence" value="ECO:0007669"/>
    <property type="project" value="InterPro"/>
</dbReference>
<dbReference type="Gene3D" id="1.10.630.10">
    <property type="entry name" value="Cytochrome P450"/>
    <property type="match status" value="1"/>
</dbReference>
<proteinExistence type="inferred from homology"/>
<organism evidence="8 9">
    <name type="scientific">Armillaria ostoyae</name>
    <name type="common">Armillaria root rot fungus</name>
    <dbReference type="NCBI Taxonomy" id="47428"/>
    <lineage>
        <taxon>Eukaryota</taxon>
        <taxon>Fungi</taxon>
        <taxon>Dikarya</taxon>
        <taxon>Basidiomycota</taxon>
        <taxon>Agaricomycotina</taxon>
        <taxon>Agaricomycetes</taxon>
        <taxon>Agaricomycetidae</taxon>
        <taxon>Agaricales</taxon>
        <taxon>Marasmiineae</taxon>
        <taxon>Physalacriaceae</taxon>
        <taxon>Armillaria</taxon>
    </lineage>
</organism>
<protein>
    <recommendedName>
        <fullName evidence="10">Cytochrome P450</fullName>
    </recommendedName>
</protein>
<accession>A0A284RGV6</accession>
<keyword evidence="5 6" id="KW-0408">Iron</keyword>
<evidence type="ECO:0000256" key="6">
    <source>
        <dbReference type="PIRSR" id="PIRSR602403-1"/>
    </source>
</evidence>
<dbReference type="InterPro" id="IPR002403">
    <property type="entry name" value="Cyt_P450_E_grp-IV"/>
</dbReference>
<dbReference type="Proteomes" id="UP000219338">
    <property type="component" value="Unassembled WGS sequence"/>
</dbReference>
<reference evidence="9" key="1">
    <citation type="journal article" date="2017" name="Nat. Ecol. Evol.">
        <title>Genome expansion and lineage-specific genetic innovations in the forest pathogenic fungi Armillaria.</title>
        <authorList>
            <person name="Sipos G."/>
            <person name="Prasanna A.N."/>
            <person name="Walter M.C."/>
            <person name="O'Connor E."/>
            <person name="Balint B."/>
            <person name="Krizsan K."/>
            <person name="Kiss B."/>
            <person name="Hess J."/>
            <person name="Varga T."/>
            <person name="Slot J."/>
            <person name="Riley R."/>
            <person name="Boka B."/>
            <person name="Rigling D."/>
            <person name="Barry K."/>
            <person name="Lee J."/>
            <person name="Mihaltcheva S."/>
            <person name="LaButti K."/>
            <person name="Lipzen A."/>
            <person name="Waldron R."/>
            <person name="Moloney N.M."/>
            <person name="Sperisen C."/>
            <person name="Kredics L."/>
            <person name="Vagvoelgyi C."/>
            <person name="Patrignani A."/>
            <person name="Fitzpatrick D."/>
            <person name="Nagy I."/>
            <person name="Doyle S."/>
            <person name="Anderson J.B."/>
            <person name="Grigoriev I.V."/>
            <person name="Gueldener U."/>
            <person name="Muensterkoetter M."/>
            <person name="Nagy L.G."/>
        </authorList>
    </citation>
    <scope>NUCLEOTIDE SEQUENCE [LARGE SCALE GENOMIC DNA]</scope>
    <source>
        <strain evidence="9">C18/9</strain>
    </source>
</reference>
<name>A0A284RGV6_ARMOS</name>
<comment type="cofactor">
    <cofactor evidence="1 6">
        <name>heme</name>
        <dbReference type="ChEBI" id="CHEBI:30413"/>
    </cofactor>
</comment>
<evidence type="ECO:0000256" key="5">
    <source>
        <dbReference type="ARBA" id="ARBA00023004"/>
    </source>
</evidence>
<keyword evidence="9" id="KW-1185">Reference proteome</keyword>
<dbReference type="Pfam" id="PF00067">
    <property type="entry name" value="p450"/>
    <property type="match status" value="1"/>
</dbReference>
<dbReference type="EMBL" id="FUEG01000008">
    <property type="protein sequence ID" value="SJL07985.1"/>
    <property type="molecule type" value="Genomic_DNA"/>
</dbReference>
<dbReference type="InterPro" id="IPR050529">
    <property type="entry name" value="CYP450_sterol_14alpha_dmase"/>
</dbReference>
<dbReference type="GO" id="GO:0020037">
    <property type="term" value="F:heme binding"/>
    <property type="evidence" value="ECO:0007669"/>
    <property type="project" value="InterPro"/>
</dbReference>
<evidence type="ECO:0000313" key="8">
    <source>
        <dbReference type="EMBL" id="SJL07985.1"/>
    </source>
</evidence>
<evidence type="ECO:0000256" key="4">
    <source>
        <dbReference type="ARBA" id="ARBA00022723"/>
    </source>
</evidence>
<gene>
    <name evidence="8" type="ORF">ARMOST_11344</name>
</gene>
<dbReference type="PANTHER" id="PTHR24304">
    <property type="entry name" value="CYTOCHROME P450 FAMILY 7"/>
    <property type="match status" value="1"/>
</dbReference>
<evidence type="ECO:0000256" key="3">
    <source>
        <dbReference type="ARBA" id="ARBA00022617"/>
    </source>
</evidence>
<dbReference type="GO" id="GO:0008395">
    <property type="term" value="F:steroid hydroxylase activity"/>
    <property type="evidence" value="ECO:0007669"/>
    <property type="project" value="TreeGrafter"/>
</dbReference>